<name>A0A5B2VFU9_9HYPH</name>
<evidence type="ECO:0000313" key="1">
    <source>
        <dbReference type="EMBL" id="KAA2237498.1"/>
    </source>
</evidence>
<keyword evidence="1" id="KW-0808">Transferase</keyword>
<dbReference type="AlphaFoldDB" id="A0A5B2VFU9"/>
<sequence>MAAWIAGADASLDDAVAAAAALLAAARSAVVAGLSADVAGVQAAYRLAETLGASVDTVGSDALYADLGALAAGGAVTTTPRETIARADAVLAVGARAAASDLWAEAAATRPSLGMAAGAERRMLALPAEPGDRLSLEGRLGELRGALAGRLRPDAAVANLANELREVRFGVALYDPGELGELGIGMLHGLAADLCATTRFFALSLADAPEARLSAQVSAWQTGMPPRLGFGRGRPEHDAWRLDAARQVTSGEADAALWLACAPSTLPPWASDLPVVAVLGQASGAEAEVVIEAAVPGIDSDGVLYDTGTGQLAFRAGAGGTAPPAAAVIGAIIEGVARHRGLPC</sequence>
<accession>A0A5B2VFU9</accession>
<reference evidence="1 2" key="1">
    <citation type="submission" date="2019-09" db="EMBL/GenBank/DDBJ databases">
        <title>Salinarimonas rosea gen. nov., sp. nov., a new member of the a-2 subgroup of the Proteobacteria.</title>
        <authorList>
            <person name="Liu J."/>
        </authorList>
    </citation>
    <scope>NUCLEOTIDE SEQUENCE [LARGE SCALE GENOMIC DNA]</scope>
    <source>
        <strain evidence="1 2">BN140002</strain>
    </source>
</reference>
<dbReference type="Proteomes" id="UP000323142">
    <property type="component" value="Unassembled WGS sequence"/>
</dbReference>
<dbReference type="EMBL" id="VUOA01000019">
    <property type="protein sequence ID" value="KAA2237498.1"/>
    <property type="molecule type" value="Genomic_DNA"/>
</dbReference>
<keyword evidence="2" id="KW-1185">Reference proteome</keyword>
<dbReference type="RefSeq" id="WP_149817356.1">
    <property type="nucleotide sequence ID" value="NZ_VUOA01000019.1"/>
</dbReference>
<evidence type="ECO:0000313" key="2">
    <source>
        <dbReference type="Proteomes" id="UP000323142"/>
    </source>
</evidence>
<dbReference type="OrthoDB" id="7914675at2"/>
<reference evidence="1 2" key="2">
    <citation type="submission" date="2019-09" db="EMBL/GenBank/DDBJ databases">
        <authorList>
            <person name="Jin C."/>
        </authorList>
    </citation>
    <scope>NUCLEOTIDE SEQUENCE [LARGE SCALE GENOMIC DNA]</scope>
    <source>
        <strain evidence="1 2">BN140002</strain>
    </source>
</reference>
<proteinExistence type="predicted"/>
<comment type="caution">
    <text evidence="1">The sequence shown here is derived from an EMBL/GenBank/DDBJ whole genome shotgun (WGS) entry which is preliminary data.</text>
</comment>
<dbReference type="GO" id="GO:0016740">
    <property type="term" value="F:transferase activity"/>
    <property type="evidence" value="ECO:0007669"/>
    <property type="project" value="UniProtKB-KW"/>
</dbReference>
<gene>
    <name evidence="1" type="ORF">F0L46_10945</name>
</gene>
<protein>
    <submittedName>
        <fullName evidence="1">Formyltransferase</fullName>
    </submittedName>
</protein>
<organism evidence="1 2">
    <name type="scientific">Salinarimonas soli</name>
    <dbReference type="NCBI Taxonomy" id="1638099"/>
    <lineage>
        <taxon>Bacteria</taxon>
        <taxon>Pseudomonadati</taxon>
        <taxon>Pseudomonadota</taxon>
        <taxon>Alphaproteobacteria</taxon>
        <taxon>Hyphomicrobiales</taxon>
        <taxon>Salinarimonadaceae</taxon>
        <taxon>Salinarimonas</taxon>
    </lineage>
</organism>